<keyword evidence="4" id="KW-1185">Reference proteome</keyword>
<dbReference type="CDD" id="cd18032">
    <property type="entry name" value="DEXHc_RE_I_III_res"/>
    <property type="match status" value="1"/>
</dbReference>
<dbReference type="PANTHER" id="PTHR47396:SF1">
    <property type="entry name" value="ATP-DEPENDENT HELICASE IRC3-RELATED"/>
    <property type="match status" value="1"/>
</dbReference>
<dbReference type="InterPro" id="IPR025202">
    <property type="entry name" value="PLD-like_dom"/>
</dbReference>
<dbReference type="Pfam" id="PF13091">
    <property type="entry name" value="PLDc_2"/>
    <property type="match status" value="1"/>
</dbReference>
<keyword evidence="3" id="KW-0067">ATP-binding</keyword>
<organism evidence="3 4">
    <name type="scientific">Hathewaya histolytica</name>
    <name type="common">Clostridium histolyticum</name>
    <dbReference type="NCBI Taxonomy" id="1498"/>
    <lineage>
        <taxon>Bacteria</taxon>
        <taxon>Bacillati</taxon>
        <taxon>Bacillota</taxon>
        <taxon>Clostridia</taxon>
        <taxon>Eubacteriales</taxon>
        <taxon>Clostridiaceae</taxon>
        <taxon>Hathewaya</taxon>
    </lineage>
</organism>
<evidence type="ECO:0000313" key="3">
    <source>
        <dbReference type="EMBL" id="VTQ86223.1"/>
    </source>
</evidence>
<dbReference type="GO" id="GO:0003677">
    <property type="term" value="F:DNA binding"/>
    <property type="evidence" value="ECO:0007669"/>
    <property type="project" value="InterPro"/>
</dbReference>
<dbReference type="GO" id="GO:0016787">
    <property type="term" value="F:hydrolase activity"/>
    <property type="evidence" value="ECO:0007669"/>
    <property type="project" value="InterPro"/>
</dbReference>
<feature type="domain" description="Helicase ATP-binding" evidence="1">
    <location>
        <begin position="269"/>
        <end position="420"/>
    </location>
</feature>
<keyword evidence="3" id="KW-0347">Helicase</keyword>
<reference evidence="3 4" key="1">
    <citation type="submission" date="2019-05" db="EMBL/GenBank/DDBJ databases">
        <authorList>
            <consortium name="Pathogen Informatics"/>
        </authorList>
    </citation>
    <scope>NUCLEOTIDE SEQUENCE [LARGE SCALE GENOMIC DNA]</scope>
    <source>
        <strain evidence="3 4">NCTC503</strain>
    </source>
</reference>
<dbReference type="Pfam" id="PF04851">
    <property type="entry name" value="ResIII"/>
    <property type="match status" value="1"/>
</dbReference>
<dbReference type="Pfam" id="PF11907">
    <property type="entry name" value="DUF3427"/>
    <property type="match status" value="1"/>
</dbReference>
<dbReference type="Proteomes" id="UP000308489">
    <property type="component" value="Chromosome 1"/>
</dbReference>
<evidence type="ECO:0000313" key="4">
    <source>
        <dbReference type="Proteomes" id="UP000308489"/>
    </source>
</evidence>
<name>A0A4U9R7W0_HATHI</name>
<dbReference type="EMBL" id="LR590481">
    <property type="protein sequence ID" value="VTQ86223.1"/>
    <property type="molecule type" value="Genomic_DNA"/>
</dbReference>
<dbReference type="InterPro" id="IPR001650">
    <property type="entry name" value="Helicase_C-like"/>
</dbReference>
<accession>A0A4U9R7W0</accession>
<dbReference type="Pfam" id="PF26350">
    <property type="entry name" value="DUF8090"/>
    <property type="match status" value="1"/>
</dbReference>
<dbReference type="Gene3D" id="3.40.50.300">
    <property type="entry name" value="P-loop containing nucleotide triphosphate hydrolases"/>
    <property type="match status" value="2"/>
</dbReference>
<dbReference type="GO" id="GO:0004386">
    <property type="term" value="F:helicase activity"/>
    <property type="evidence" value="ECO:0007669"/>
    <property type="project" value="UniProtKB-KW"/>
</dbReference>
<dbReference type="GO" id="GO:0005524">
    <property type="term" value="F:ATP binding"/>
    <property type="evidence" value="ECO:0007669"/>
    <property type="project" value="InterPro"/>
</dbReference>
<dbReference type="SUPFAM" id="SSF56024">
    <property type="entry name" value="Phospholipase D/nuclease"/>
    <property type="match status" value="1"/>
</dbReference>
<dbReference type="InterPro" id="IPR006935">
    <property type="entry name" value="Helicase/UvrB_N"/>
</dbReference>
<sequence length="1002" mass="115887">MASKVGTDLKRLGDESIRVYDKSDITINNIEYKSIEVSNENSIRDELLKASETGLINKLIDSNLALTPKLVVNDYSRGSKVLSEIISELNKCEEFFISVAFITNSGILPLLETLKALNEKGIKGKILTTDYLNFSEPKALKKLLTFPNIELKLYSKENFHTKGYIFRYTDHYKLIVGSSNLTQTALTKNKEWNLKVSSLEEGSLTEGVISEFNQLWNDADELTIEWIETYEEIYRKQLEFTRKSKVPKLAQYKLKPNKMQVEAIQGLERLRENGQDRGLLISATGTGKTYLSAFELRNYNPKRALFIVHREQIAKQALNSFGNVFGDTMSMGILSGTRKEIDKDFIFCTVQTLSKDDVLHSFDKNEFDYIVIDEVHKAGANSYQKIVNYFNPKFLLGMTATPERSDEFDIFKMFNHNIAYEIRLQQALEEDLLCPFHYFGVSDITINGVELDDKSDFKCLVAEERVNHIIDKINFYGYCGERVKGLVFCSDKKEAKELSDIFNTRGYKTVALTGENSQEEREKAIERLEQDEILNSLDYIFTVDIFNEGVDIPSINQVVMLRPTKSSIVFVQQLGRGLRKNKFKEYVVIIDFVGNYNNNFLIPIALSGDRTFNKDTIRKYVMEGTRVIPGCSTINFDEISKKRIFQSIDLANFNDIKLIKESYFNLKQKIGRIPSLGDFDKFDSIDPLRIFSTKLGSYYNFLKKYDTEYTVELNDIEALFIEFISKKLASGKRPHELIMIKNLINNKLDLIGELKHELKKLYNIDFKDITETNVINILTNEFPTGSAKKTYSKCIFIERQGNYYTISSEFKSCIENNFFKDMVMELIDFGLSRYNKNYSNRYMNTNFQLYQKYTYEDVCRLLEWEKGEVALNIGGYKYDKTTNTYPVFINYDKSDNINDTINYEDRFESESQLIAISKSGRTTTSEDIVKAYNAEDHGVEMTLFVRKNKDDKISKEFYFLGKIKAVGKPHEFTMKNTAKTAVEIRYKLITKVREDIYDYIIS</sequence>
<keyword evidence="3" id="KW-0547">Nucleotide-binding</keyword>
<dbReference type="SUPFAM" id="SSF52540">
    <property type="entry name" value="P-loop containing nucleoside triphosphate hydrolases"/>
    <property type="match status" value="1"/>
</dbReference>
<dbReference type="PANTHER" id="PTHR47396">
    <property type="entry name" value="TYPE I RESTRICTION ENZYME ECOKI R PROTEIN"/>
    <property type="match status" value="1"/>
</dbReference>
<evidence type="ECO:0000259" key="2">
    <source>
        <dbReference type="PROSITE" id="PS51194"/>
    </source>
</evidence>
<dbReference type="PROSITE" id="PS51194">
    <property type="entry name" value="HELICASE_CTER"/>
    <property type="match status" value="1"/>
</dbReference>
<feature type="domain" description="Helicase C-terminal" evidence="2">
    <location>
        <begin position="471"/>
        <end position="625"/>
    </location>
</feature>
<dbReference type="SMART" id="SM00490">
    <property type="entry name" value="HELICc"/>
    <property type="match status" value="1"/>
</dbReference>
<dbReference type="Pfam" id="PF00271">
    <property type="entry name" value="Helicase_C"/>
    <property type="match status" value="1"/>
</dbReference>
<dbReference type="RefSeq" id="WP_243117938.1">
    <property type="nucleotide sequence ID" value="NZ_CBCRUQ010000016.1"/>
</dbReference>
<keyword evidence="3" id="KW-0378">Hydrolase</keyword>
<evidence type="ECO:0000259" key="1">
    <source>
        <dbReference type="PROSITE" id="PS51192"/>
    </source>
</evidence>
<dbReference type="GO" id="GO:0005829">
    <property type="term" value="C:cytosol"/>
    <property type="evidence" value="ECO:0007669"/>
    <property type="project" value="TreeGrafter"/>
</dbReference>
<dbReference type="REBASE" id="314979">
    <property type="entry name" value="Hhi503ORF897P"/>
</dbReference>
<protein>
    <submittedName>
        <fullName evidence="3">DNA repair helicase Rad25</fullName>
    </submittedName>
</protein>
<dbReference type="AlphaFoldDB" id="A0A4U9R7W0"/>
<dbReference type="CDD" id="cd09204">
    <property type="entry name" value="PLDc_N_DEXD_b2"/>
    <property type="match status" value="1"/>
</dbReference>
<dbReference type="KEGG" id="hhw:NCTC503_00897"/>
<gene>
    <name evidence="3" type="ORF">NCTC503_00897</name>
</gene>
<dbReference type="Gene3D" id="3.30.870.10">
    <property type="entry name" value="Endonuclease Chain A"/>
    <property type="match status" value="1"/>
</dbReference>
<dbReference type="CDD" id="cd18799">
    <property type="entry name" value="SF2_C_EcoAI-like"/>
    <property type="match status" value="1"/>
</dbReference>
<dbReference type="InterPro" id="IPR058403">
    <property type="entry name" value="DUF8090"/>
</dbReference>
<dbReference type="InterPro" id="IPR050742">
    <property type="entry name" value="Helicase_Restrict-Modif_Enz"/>
</dbReference>
<dbReference type="InterPro" id="IPR027417">
    <property type="entry name" value="P-loop_NTPase"/>
</dbReference>
<dbReference type="SMART" id="SM00487">
    <property type="entry name" value="DEXDc"/>
    <property type="match status" value="1"/>
</dbReference>
<proteinExistence type="predicted"/>
<dbReference type="InterPro" id="IPR021835">
    <property type="entry name" value="DUF3427"/>
</dbReference>
<dbReference type="PROSITE" id="PS51192">
    <property type="entry name" value="HELICASE_ATP_BIND_1"/>
    <property type="match status" value="1"/>
</dbReference>
<dbReference type="InterPro" id="IPR014001">
    <property type="entry name" value="Helicase_ATP-bd"/>
</dbReference>